<gene>
    <name evidence="2" type="ORF">GbCGDNIH9_0699</name>
</gene>
<dbReference type="GO" id="GO:0005886">
    <property type="term" value="C:plasma membrane"/>
    <property type="evidence" value="ECO:0007669"/>
    <property type="project" value="InterPro"/>
</dbReference>
<dbReference type="InterPro" id="IPR026265">
    <property type="entry name" value="LptC"/>
</dbReference>
<dbReference type="InterPro" id="IPR010664">
    <property type="entry name" value="LipoPS_assembly_LptC-rel"/>
</dbReference>
<dbReference type="Pfam" id="PF06835">
    <property type="entry name" value="LptC"/>
    <property type="match status" value="1"/>
</dbReference>
<proteinExistence type="predicted"/>
<dbReference type="NCBIfam" id="TIGR04409">
    <property type="entry name" value="LptC_YrbK"/>
    <property type="match status" value="1"/>
</dbReference>
<dbReference type="AlphaFoldDB" id="A0AAC9KBR5"/>
<accession>A0AAC9KBR5</accession>
<keyword evidence="1" id="KW-1133">Transmembrane helix</keyword>
<dbReference type="RefSeq" id="WP_072572117.1">
    <property type="nucleotide sequence ID" value="NZ_CP018191.1"/>
</dbReference>
<dbReference type="Proteomes" id="UP000182373">
    <property type="component" value="Chromosome"/>
</dbReference>
<name>A0AAC9KBR5_9PROT</name>
<keyword evidence="1" id="KW-0812">Transmembrane</keyword>
<keyword evidence="1" id="KW-0472">Membrane</keyword>
<evidence type="ECO:0000313" key="2">
    <source>
        <dbReference type="EMBL" id="APH53947.1"/>
    </source>
</evidence>
<feature type="transmembrane region" description="Helical" evidence="1">
    <location>
        <begin position="41"/>
        <end position="60"/>
    </location>
</feature>
<dbReference type="GO" id="GO:0015221">
    <property type="term" value="F:lipopolysaccharide transmembrane transporter activity"/>
    <property type="evidence" value="ECO:0007669"/>
    <property type="project" value="InterPro"/>
</dbReference>
<sequence>MNTSQPLTMQDKPRLTQTAPIKRAKVPSPRRIAQRHRMVMAVKYLLPATAALLLTMLAIWPEIDHEVDAARVTYRRLAATASNGTRLTGATYRGVDEQNRPYTVTAHAAEQVDQERINLAQPKADATLQNGNWLMVQSKKGVYLQHLGMLDMTGDVTLYRDDGTVMTSQTASLNMHHGAVSSSDKVSLEGPFGTLDASHGFTLLDRGNIMQFHGPSRMVLNAARSSGTTQAKTAP</sequence>
<organism evidence="2 3">
    <name type="scientific">Granulibacter bethesdensis</name>
    <dbReference type="NCBI Taxonomy" id="364410"/>
    <lineage>
        <taxon>Bacteria</taxon>
        <taxon>Pseudomonadati</taxon>
        <taxon>Pseudomonadota</taxon>
        <taxon>Alphaproteobacteria</taxon>
        <taxon>Acetobacterales</taxon>
        <taxon>Acetobacteraceae</taxon>
        <taxon>Granulibacter</taxon>
    </lineage>
</organism>
<dbReference type="Gene3D" id="2.60.450.10">
    <property type="entry name" value="Lipopolysaccharide (LPS) transport protein A like domain"/>
    <property type="match status" value="1"/>
</dbReference>
<evidence type="ECO:0000256" key="1">
    <source>
        <dbReference type="SAM" id="Phobius"/>
    </source>
</evidence>
<evidence type="ECO:0008006" key="4">
    <source>
        <dbReference type="Google" id="ProtNLM"/>
    </source>
</evidence>
<evidence type="ECO:0000313" key="3">
    <source>
        <dbReference type="Proteomes" id="UP000182373"/>
    </source>
</evidence>
<protein>
    <recommendedName>
        <fullName evidence="4">LPS export ABC transporter periplasmic protein LptC</fullName>
    </recommendedName>
</protein>
<dbReference type="EMBL" id="CP018191">
    <property type="protein sequence ID" value="APH53947.1"/>
    <property type="molecule type" value="Genomic_DNA"/>
</dbReference>
<reference evidence="3" key="1">
    <citation type="submission" date="2016-11" db="EMBL/GenBank/DDBJ databases">
        <title>Comparative genomic and phenotypic analysis of Granulibacter bethesdensis clinical isolates from patients with chronic granulomatous disease.</title>
        <authorList>
            <person name="Zarember K.A."/>
            <person name="Porcella S.F."/>
            <person name="Chu J."/>
            <person name="Ding L."/>
            <person name="Dahlstrom E."/>
            <person name="Barbian K."/>
            <person name="Martens C."/>
            <person name="Sykora L."/>
            <person name="Kramer S."/>
            <person name="Pettinato A.M."/>
            <person name="Hong H."/>
            <person name="Wald G."/>
            <person name="Berg L.J."/>
            <person name="Rogge L.S."/>
            <person name="Greenberg D.E."/>
            <person name="Falcone E.L."/>
            <person name="Neves J.F."/>
            <person name="Simoes M.J."/>
            <person name="Casal M."/>
            <person name="Rodriguez-Lopez F.C."/>
            <person name="Zelazny A."/>
            <person name="Gallin J.I."/>
            <person name="Holland S.M."/>
        </authorList>
    </citation>
    <scope>NUCLEOTIDE SEQUENCE [LARGE SCALE GENOMIC DNA]</scope>
    <source>
        <strain evidence="3">NIH9.1</strain>
    </source>
</reference>